<evidence type="ECO:0000259" key="10">
    <source>
        <dbReference type="Pfam" id="PF02770"/>
    </source>
</evidence>
<reference evidence="13" key="1">
    <citation type="submission" date="2015-01" db="EMBL/GenBank/DDBJ databases">
        <title>Draft genome sequence of Rhodococcus pyridinivorans strain KG-16, a hydrocarbon-degrading bacterium.</title>
        <authorList>
            <person name="Aggarwal R.K."/>
            <person name="Dawar C."/>
        </authorList>
    </citation>
    <scope>NUCLEOTIDE SEQUENCE [LARGE SCALE GENOMIC DNA]</scope>
    <source>
        <strain evidence="13">KG-16</strain>
    </source>
</reference>
<feature type="domain" description="Acyl-CoA dehydrogenase/oxidase N-terminal" evidence="11">
    <location>
        <begin position="28"/>
        <end position="145"/>
    </location>
</feature>
<evidence type="ECO:0000313" key="13">
    <source>
        <dbReference type="Proteomes" id="UP000053060"/>
    </source>
</evidence>
<dbReference type="Gene3D" id="2.40.110.10">
    <property type="entry name" value="Butyryl-CoA Dehydrogenase, subunit A, domain 2"/>
    <property type="match status" value="1"/>
</dbReference>
<dbReference type="Proteomes" id="UP000053060">
    <property type="component" value="Unassembled WGS sequence"/>
</dbReference>
<evidence type="ECO:0000313" key="12">
    <source>
        <dbReference type="EMBL" id="KSZ57414.1"/>
    </source>
</evidence>
<dbReference type="RefSeq" id="WP_060653097.1">
    <property type="nucleotide sequence ID" value="NZ_AZXY01000009.1"/>
</dbReference>
<dbReference type="InterPro" id="IPR037069">
    <property type="entry name" value="AcylCoA_DH/ox_N_sf"/>
</dbReference>
<dbReference type="Pfam" id="PF02771">
    <property type="entry name" value="Acyl-CoA_dh_N"/>
    <property type="match status" value="1"/>
</dbReference>
<feature type="domain" description="Acyl-CoA oxidase/dehydrogenase middle" evidence="10">
    <location>
        <begin position="149"/>
        <end position="249"/>
    </location>
</feature>
<dbReference type="InterPro" id="IPR006091">
    <property type="entry name" value="Acyl-CoA_Oxase/DH_mid-dom"/>
</dbReference>
<dbReference type="Gene3D" id="1.10.540.10">
    <property type="entry name" value="Acyl-CoA dehydrogenase/oxidase, N-terminal domain"/>
    <property type="match status" value="1"/>
</dbReference>
<evidence type="ECO:0000256" key="3">
    <source>
        <dbReference type="ARBA" id="ARBA00011738"/>
    </source>
</evidence>
<dbReference type="Pfam" id="PF00441">
    <property type="entry name" value="Acyl-CoA_dh_1"/>
    <property type="match status" value="1"/>
</dbReference>
<dbReference type="PANTHER" id="PTHR48083">
    <property type="entry name" value="MEDIUM-CHAIN SPECIFIC ACYL-COA DEHYDROGENASE, MITOCHONDRIAL-RELATED"/>
    <property type="match status" value="1"/>
</dbReference>
<comment type="similarity">
    <text evidence="2 8">Belongs to the acyl-CoA dehydrogenase family.</text>
</comment>
<dbReference type="InterPro" id="IPR009075">
    <property type="entry name" value="AcylCo_DH/oxidase_C"/>
</dbReference>
<evidence type="ECO:0000256" key="8">
    <source>
        <dbReference type="RuleBase" id="RU362125"/>
    </source>
</evidence>
<dbReference type="AlphaFoldDB" id="A0A0V9UHC4"/>
<dbReference type="InterPro" id="IPR013786">
    <property type="entry name" value="AcylCoA_DH/ox_N"/>
</dbReference>
<keyword evidence="6 8" id="KW-0560">Oxidoreductase</keyword>
<feature type="domain" description="Acyl-CoA dehydrogenase/oxidase C-terminal" evidence="9">
    <location>
        <begin position="261"/>
        <end position="410"/>
    </location>
</feature>
<dbReference type="GO" id="GO:0005737">
    <property type="term" value="C:cytoplasm"/>
    <property type="evidence" value="ECO:0007669"/>
    <property type="project" value="TreeGrafter"/>
</dbReference>
<dbReference type="SUPFAM" id="SSF56645">
    <property type="entry name" value="Acyl-CoA dehydrogenase NM domain-like"/>
    <property type="match status" value="1"/>
</dbReference>
<comment type="caution">
    <text evidence="12">The sequence shown here is derived from an EMBL/GenBank/DDBJ whole genome shotgun (WGS) entry which is preliminary data.</text>
</comment>
<dbReference type="EMBL" id="AZXY01000009">
    <property type="protein sequence ID" value="KSZ57414.1"/>
    <property type="molecule type" value="Genomic_DNA"/>
</dbReference>
<dbReference type="InterPro" id="IPR050741">
    <property type="entry name" value="Acyl-CoA_dehydrogenase"/>
</dbReference>
<dbReference type="FunFam" id="2.40.110.10:FF:000002">
    <property type="entry name" value="Acyl-CoA dehydrogenase fadE12"/>
    <property type="match status" value="1"/>
</dbReference>
<evidence type="ECO:0000259" key="11">
    <source>
        <dbReference type="Pfam" id="PF02771"/>
    </source>
</evidence>
<dbReference type="GO" id="GO:0033539">
    <property type="term" value="P:fatty acid beta-oxidation using acyl-CoA dehydrogenase"/>
    <property type="evidence" value="ECO:0007669"/>
    <property type="project" value="TreeGrafter"/>
</dbReference>
<dbReference type="PATRIC" id="fig|1441730.3.peg.3799"/>
<reference evidence="12 13" key="2">
    <citation type="journal article" date="2016" name="Genome Announc.">
        <title>Draft Genome Sequence of a Versatile Hydrocarbon-Degrading Bacterium, Rhodococcus pyridinivorans Strain KG-16, Collected from Oil Fields in India.</title>
        <authorList>
            <person name="Aggarwal R.K."/>
            <person name="Dawar C."/>
            <person name="Phanindranath R."/>
            <person name="Mutnuri L."/>
            <person name="Dayal A.M."/>
        </authorList>
    </citation>
    <scope>NUCLEOTIDE SEQUENCE [LARGE SCALE GENOMIC DNA]</scope>
    <source>
        <strain evidence="12 13">KG-16</strain>
    </source>
</reference>
<evidence type="ECO:0000256" key="2">
    <source>
        <dbReference type="ARBA" id="ARBA00009347"/>
    </source>
</evidence>
<evidence type="ECO:0000256" key="6">
    <source>
        <dbReference type="ARBA" id="ARBA00023002"/>
    </source>
</evidence>
<comment type="catalytic activity">
    <reaction evidence="7">
        <text>a 2,3-saturated acyl-CoA + A = a 2,3-dehydroacyl-CoA + AH2</text>
        <dbReference type="Rhea" id="RHEA:48608"/>
        <dbReference type="ChEBI" id="CHEBI:13193"/>
        <dbReference type="ChEBI" id="CHEBI:17499"/>
        <dbReference type="ChEBI" id="CHEBI:60015"/>
        <dbReference type="ChEBI" id="CHEBI:65111"/>
    </reaction>
</comment>
<proteinExistence type="inferred from homology"/>
<keyword evidence="4 8" id="KW-0285">Flavoprotein</keyword>
<evidence type="ECO:0000256" key="7">
    <source>
        <dbReference type="ARBA" id="ARBA00052546"/>
    </source>
</evidence>
<dbReference type="Pfam" id="PF02770">
    <property type="entry name" value="Acyl-CoA_dh_M"/>
    <property type="match status" value="1"/>
</dbReference>
<dbReference type="InterPro" id="IPR046373">
    <property type="entry name" value="Acyl-CoA_Oxase/DH_mid-dom_sf"/>
</dbReference>
<keyword evidence="5 8" id="KW-0274">FAD</keyword>
<dbReference type="SUPFAM" id="SSF47203">
    <property type="entry name" value="Acyl-CoA dehydrogenase C-terminal domain-like"/>
    <property type="match status" value="1"/>
</dbReference>
<accession>A0A0V9UHC4</accession>
<protein>
    <submittedName>
        <fullName evidence="12">Acyl-CoA dehydrogenase</fullName>
    </submittedName>
</protein>
<evidence type="ECO:0000256" key="4">
    <source>
        <dbReference type="ARBA" id="ARBA00022630"/>
    </source>
</evidence>
<comment type="cofactor">
    <cofactor evidence="1 8">
        <name>FAD</name>
        <dbReference type="ChEBI" id="CHEBI:57692"/>
    </cofactor>
</comment>
<sequence>MTDVANSMLTAQTNIESLDLRPSLRALELEKTLVEFMHNHVFPAEHEYEAYRRNVGPDDHTVPPVIETLKQEARKRGLWNLFLPSESGIGQLDYAGLAEITGWSLHLAPEATNGQAPDTGNMELLHLFGTDDQKKQWLDPLLNGEIRSAFSMTEIAVASSDATNIETRIERDGDSYIINGRKWWTSGAADPRCKVLIVMGKTDPSADTHRQQSMILVPIDTPGVTIVRDLPVFGRHDQHGHCEVVYDNVRVPAENLLGEEGGGFAMAQARLGPGRIHHCMRALGAAERALALMTTRAQGRVAFGKTLAEQGVVQHQIAESRVAIEQARLLCRLAAKTIDEHGNKAAAPYVSAAKVAVPRMTLEVIDRAIQVHGGAGMSDDVPLAAMYGWHRAMRIYDGPDEVHLRTIAKNELRKYPR</sequence>
<dbReference type="PANTHER" id="PTHR48083:SF13">
    <property type="entry name" value="ACYL-COA DEHYDROGENASE FAMILY MEMBER 11"/>
    <property type="match status" value="1"/>
</dbReference>
<evidence type="ECO:0000256" key="5">
    <source>
        <dbReference type="ARBA" id="ARBA00022827"/>
    </source>
</evidence>
<comment type="subunit">
    <text evidence="3">Homodimer.</text>
</comment>
<evidence type="ECO:0000256" key="1">
    <source>
        <dbReference type="ARBA" id="ARBA00001974"/>
    </source>
</evidence>
<dbReference type="GO" id="GO:0050660">
    <property type="term" value="F:flavin adenine dinucleotide binding"/>
    <property type="evidence" value="ECO:0007669"/>
    <property type="project" value="InterPro"/>
</dbReference>
<dbReference type="InterPro" id="IPR009100">
    <property type="entry name" value="AcylCoA_DH/oxidase_NM_dom_sf"/>
</dbReference>
<gene>
    <name evidence="12" type="ORF">Z045_18225</name>
</gene>
<evidence type="ECO:0000259" key="9">
    <source>
        <dbReference type="Pfam" id="PF00441"/>
    </source>
</evidence>
<organism evidence="12 13">
    <name type="scientific">Rhodococcus pyridinivorans KG-16</name>
    <dbReference type="NCBI Taxonomy" id="1441730"/>
    <lineage>
        <taxon>Bacteria</taxon>
        <taxon>Bacillati</taxon>
        <taxon>Actinomycetota</taxon>
        <taxon>Actinomycetes</taxon>
        <taxon>Mycobacteriales</taxon>
        <taxon>Nocardiaceae</taxon>
        <taxon>Rhodococcus</taxon>
    </lineage>
</organism>
<dbReference type="InterPro" id="IPR036250">
    <property type="entry name" value="AcylCo_DH-like_C"/>
</dbReference>
<name>A0A0V9UHC4_9NOCA</name>
<dbReference type="GO" id="GO:0003995">
    <property type="term" value="F:acyl-CoA dehydrogenase activity"/>
    <property type="evidence" value="ECO:0007669"/>
    <property type="project" value="TreeGrafter"/>
</dbReference>
<dbReference type="Gene3D" id="1.20.140.10">
    <property type="entry name" value="Butyryl-CoA Dehydrogenase, subunit A, domain 3"/>
    <property type="match status" value="1"/>
</dbReference>